<name>A0ABX0TJ75_9MICC</name>
<reference evidence="2 3" key="1">
    <citation type="submission" date="2020-03" db="EMBL/GenBank/DDBJ databases">
        <title>Genomic Encyclopedia of Type Strains, Phase III (KMG-III): the genomes of soil and plant-associated and newly described type strains.</title>
        <authorList>
            <person name="Whitman W."/>
        </authorList>
    </citation>
    <scope>NUCLEOTIDE SEQUENCE [LARGE SCALE GENOMIC DNA]</scope>
    <source>
        <strain evidence="2 3">CECT 4207</strain>
    </source>
</reference>
<dbReference type="InterPro" id="IPR032716">
    <property type="entry name" value="ACC_epsilon"/>
</dbReference>
<evidence type="ECO:0000313" key="2">
    <source>
        <dbReference type="EMBL" id="NIJ00976.1"/>
    </source>
</evidence>
<keyword evidence="3" id="KW-1185">Reference proteome</keyword>
<sequence length="87" mass="9133">MSTPKHLANGTLGGTPDAVPESAEPAFSVIKGEPTAEELAALAAVVVSLGTPQESEAARPAARHWVRRQQLRLDPTPGPGAWRRSRG</sequence>
<protein>
    <recommendedName>
        <fullName evidence="4">Acyl-CoA carboxylase epsilon subunit</fullName>
    </recommendedName>
</protein>
<proteinExistence type="predicted"/>
<evidence type="ECO:0000256" key="1">
    <source>
        <dbReference type="SAM" id="MobiDB-lite"/>
    </source>
</evidence>
<comment type="caution">
    <text evidence="2">The sequence shown here is derived from an EMBL/GenBank/DDBJ whole genome shotgun (WGS) entry which is preliminary data.</text>
</comment>
<dbReference type="RefSeq" id="WP_420851376.1">
    <property type="nucleotide sequence ID" value="NZ_BAAAVO010000009.1"/>
</dbReference>
<evidence type="ECO:0000313" key="3">
    <source>
        <dbReference type="Proteomes" id="UP000802392"/>
    </source>
</evidence>
<gene>
    <name evidence="2" type="ORF">FHR86_001289</name>
</gene>
<accession>A0ABX0TJ75</accession>
<feature type="compositionally biased region" description="Basic residues" evidence="1">
    <location>
        <begin position="61"/>
        <end position="70"/>
    </location>
</feature>
<feature type="region of interest" description="Disordered" evidence="1">
    <location>
        <begin position="52"/>
        <end position="87"/>
    </location>
</feature>
<dbReference type="Pfam" id="PF13822">
    <property type="entry name" value="ACC_epsilon"/>
    <property type="match status" value="1"/>
</dbReference>
<evidence type="ECO:0008006" key="4">
    <source>
        <dbReference type="Google" id="ProtNLM"/>
    </source>
</evidence>
<feature type="region of interest" description="Disordered" evidence="1">
    <location>
        <begin position="1"/>
        <end position="24"/>
    </location>
</feature>
<dbReference type="EMBL" id="JAAOZD010000002">
    <property type="protein sequence ID" value="NIJ00976.1"/>
    <property type="molecule type" value="Genomic_DNA"/>
</dbReference>
<dbReference type="Proteomes" id="UP000802392">
    <property type="component" value="Unassembled WGS sequence"/>
</dbReference>
<organism evidence="2 3">
    <name type="scientific">Paenarthrobacter ilicis</name>
    <dbReference type="NCBI Taxonomy" id="43665"/>
    <lineage>
        <taxon>Bacteria</taxon>
        <taxon>Bacillati</taxon>
        <taxon>Actinomycetota</taxon>
        <taxon>Actinomycetes</taxon>
        <taxon>Micrococcales</taxon>
        <taxon>Micrococcaceae</taxon>
        <taxon>Paenarthrobacter</taxon>
    </lineage>
</organism>